<evidence type="ECO:0000313" key="2">
    <source>
        <dbReference type="Proteomes" id="UP001223586"/>
    </source>
</evidence>
<dbReference type="Proteomes" id="UP001223586">
    <property type="component" value="Unassembled WGS sequence"/>
</dbReference>
<comment type="caution">
    <text evidence="1">The sequence shown here is derived from an EMBL/GenBank/DDBJ whole genome shotgun (WGS) entry which is preliminary data.</text>
</comment>
<keyword evidence="2" id="KW-1185">Reference proteome</keyword>
<sequence>MREKVIVDNVHIAKREEPKSKQLQADAFSNLYMEKGLVRPLYSLESLLRMREENPIHGACIDAKVADIAGMGFYFAPEEEIAQPNQAQYQMLKEFTRRANDDMTFLELLRAFWDDYETLGWGIIEIVRYGDGTPAELYHVPGHTVRAHRDGIRFALHVDGTYRWFKRIGTEQHFDMETGEPVQHVSDEQAAGEVLVIRKYNSRSSFYGVPDYVTALGTIAGSQAVRDYNLEFFSGKTIPDTVLTLEGVDGVSDKVSAELKAFFSSSVKGQHHKLAILPLRGNTSSPVKANFQKITPDVKEASFRLYRHDNAIEICVAHRVPPYRIGWPIVGGLGGSTAGEMNEIYKRSVIEPGQEILEDRLNQQLFSLFHDRLDWKFELNEIDLDDDDKKLEYNVKGVASGLLSPNEARANIGYERYPEGDLFYMPSSFQRTGKDVVIKHDANNSDDD</sequence>
<dbReference type="InterPro" id="IPR006944">
    <property type="entry name" value="Phage/GTA_portal"/>
</dbReference>
<name>A0ABT9WUB3_9BACI</name>
<dbReference type="RefSeq" id="WP_307230092.1">
    <property type="nucleotide sequence ID" value="NZ_JAUSTT010000015.1"/>
</dbReference>
<organism evidence="1 2">
    <name type="scientific">Bacillus chungangensis</name>
    <dbReference type="NCBI Taxonomy" id="587633"/>
    <lineage>
        <taxon>Bacteria</taxon>
        <taxon>Bacillati</taxon>
        <taxon>Bacillota</taxon>
        <taxon>Bacilli</taxon>
        <taxon>Bacillales</taxon>
        <taxon>Bacillaceae</taxon>
        <taxon>Bacillus</taxon>
    </lineage>
</organism>
<dbReference type="PIRSF" id="PIRSF019260">
    <property type="entry name" value="PBSX_XkdE_prd"/>
    <property type="match status" value="1"/>
</dbReference>
<gene>
    <name evidence="1" type="ORF">J2S08_002576</name>
</gene>
<accession>A0ABT9WUB3</accession>
<dbReference type="InterPro" id="IPR016753">
    <property type="entry name" value="PBSX_Firmicutes"/>
</dbReference>
<reference evidence="1 2" key="1">
    <citation type="submission" date="2023-07" db="EMBL/GenBank/DDBJ databases">
        <title>Genomic Encyclopedia of Type Strains, Phase IV (KMG-IV): sequencing the most valuable type-strain genomes for metagenomic binning, comparative biology and taxonomic classification.</title>
        <authorList>
            <person name="Goeker M."/>
        </authorList>
    </citation>
    <scope>NUCLEOTIDE SEQUENCE [LARGE SCALE GENOMIC DNA]</scope>
    <source>
        <strain evidence="1 2">DSM 23837</strain>
    </source>
</reference>
<proteinExistence type="predicted"/>
<evidence type="ECO:0000313" key="1">
    <source>
        <dbReference type="EMBL" id="MDQ0176718.1"/>
    </source>
</evidence>
<dbReference type="EMBL" id="JAUSTT010000015">
    <property type="protein sequence ID" value="MDQ0176718.1"/>
    <property type="molecule type" value="Genomic_DNA"/>
</dbReference>
<dbReference type="Pfam" id="PF04860">
    <property type="entry name" value="Phage_portal"/>
    <property type="match status" value="1"/>
</dbReference>
<protein>
    <submittedName>
        <fullName evidence="1">PBSX family phage portal protein</fullName>
    </submittedName>
</protein>